<dbReference type="SUPFAM" id="SSF56327">
    <property type="entry name" value="LDH C-terminal domain-like"/>
    <property type="match status" value="1"/>
</dbReference>
<gene>
    <name evidence="1" type="ORF">Q604_UNBC16131G0001</name>
</gene>
<dbReference type="Gene3D" id="3.90.110.10">
    <property type="entry name" value="Lactate dehydrogenase/glycoside hydrolase, family 4, C-terminal"/>
    <property type="match status" value="1"/>
</dbReference>
<feature type="non-terminal residue" evidence="1">
    <location>
        <position position="1"/>
    </location>
</feature>
<sequence>KCFRLFFYKIKDGIEEIIEINLTNNEKEKFNNSCNIIRSYIEKSKEI</sequence>
<dbReference type="EMBL" id="AZMM01016131">
    <property type="protein sequence ID" value="ETJ29329.1"/>
    <property type="molecule type" value="Genomic_DNA"/>
</dbReference>
<proteinExistence type="predicted"/>
<protein>
    <submittedName>
        <fullName evidence="1">L-lactate dehydrogenase 2</fullName>
    </submittedName>
</protein>
<dbReference type="InterPro" id="IPR015955">
    <property type="entry name" value="Lactate_DH/Glyco_Ohase_4_C"/>
</dbReference>
<accession>W1XKI9</accession>
<dbReference type="AlphaFoldDB" id="W1XKI9"/>
<name>W1XKI9_9ZZZZ</name>
<organism evidence="1">
    <name type="scientific">human gut metagenome</name>
    <dbReference type="NCBI Taxonomy" id="408170"/>
    <lineage>
        <taxon>unclassified sequences</taxon>
        <taxon>metagenomes</taxon>
        <taxon>organismal metagenomes</taxon>
    </lineage>
</organism>
<reference evidence="1" key="1">
    <citation type="submission" date="2013-12" db="EMBL/GenBank/DDBJ databases">
        <title>A Varibaculum cambriense genome reconstructed from a premature infant gut community with otherwise low bacterial novelty that shifts toward anaerobic metabolism during the third week of life.</title>
        <authorList>
            <person name="Brown C.T."/>
            <person name="Sharon I."/>
            <person name="Thomas B.C."/>
            <person name="Castelle C.J."/>
            <person name="Morowitz M.J."/>
            <person name="Banfield J.F."/>
        </authorList>
    </citation>
    <scope>NUCLEOTIDE SEQUENCE</scope>
</reference>
<evidence type="ECO:0000313" key="1">
    <source>
        <dbReference type="EMBL" id="ETJ29329.1"/>
    </source>
</evidence>
<dbReference type="GO" id="GO:0016616">
    <property type="term" value="F:oxidoreductase activity, acting on the CH-OH group of donors, NAD or NADP as acceptor"/>
    <property type="evidence" value="ECO:0007669"/>
    <property type="project" value="InterPro"/>
</dbReference>
<comment type="caution">
    <text evidence="1">The sequence shown here is derived from an EMBL/GenBank/DDBJ whole genome shotgun (WGS) entry which is preliminary data.</text>
</comment>